<organism evidence="1">
    <name type="scientific">Eucalyptus grandis</name>
    <name type="common">Flooded gum</name>
    <dbReference type="NCBI Taxonomy" id="71139"/>
    <lineage>
        <taxon>Eukaryota</taxon>
        <taxon>Viridiplantae</taxon>
        <taxon>Streptophyta</taxon>
        <taxon>Embryophyta</taxon>
        <taxon>Tracheophyta</taxon>
        <taxon>Spermatophyta</taxon>
        <taxon>Magnoliopsida</taxon>
        <taxon>eudicotyledons</taxon>
        <taxon>Gunneridae</taxon>
        <taxon>Pentapetalae</taxon>
        <taxon>rosids</taxon>
        <taxon>malvids</taxon>
        <taxon>Myrtales</taxon>
        <taxon>Myrtaceae</taxon>
        <taxon>Myrtoideae</taxon>
        <taxon>Eucalypteae</taxon>
        <taxon>Eucalyptus</taxon>
    </lineage>
</organism>
<evidence type="ECO:0000313" key="1">
    <source>
        <dbReference type="EMBL" id="KCW58334.1"/>
    </source>
</evidence>
<dbReference type="OMA" id="TNCENIE"/>
<dbReference type="SUPFAM" id="SSF52058">
    <property type="entry name" value="L domain-like"/>
    <property type="match status" value="1"/>
</dbReference>
<dbReference type="Gene3D" id="3.80.10.10">
    <property type="entry name" value="Ribonuclease Inhibitor"/>
    <property type="match status" value="2"/>
</dbReference>
<reference evidence="1" key="1">
    <citation type="submission" date="2013-07" db="EMBL/GenBank/DDBJ databases">
        <title>The genome of Eucalyptus grandis.</title>
        <authorList>
            <person name="Schmutz J."/>
            <person name="Hayes R."/>
            <person name="Myburg A."/>
            <person name="Tuskan G."/>
            <person name="Grattapaglia D."/>
            <person name="Rokhsar D.S."/>
        </authorList>
    </citation>
    <scope>NUCLEOTIDE SEQUENCE</scope>
    <source>
        <tissue evidence="1">Leaf extractions</tissue>
    </source>
</reference>
<dbReference type="Gramene" id="KCW58334">
    <property type="protein sequence ID" value="KCW58334"/>
    <property type="gene ID" value="EUGRSUZ_H01017"/>
</dbReference>
<gene>
    <name evidence="1" type="ORF">EUGRSUZ_H01017</name>
</gene>
<accession>A0A059AX50</accession>
<name>A0A059AX50_EUCGR</name>
<dbReference type="STRING" id="71139.A0A059AX50"/>
<dbReference type="AlphaFoldDB" id="A0A059AX50"/>
<proteinExistence type="predicted"/>
<sequence length="324" mass="36112">MRSWKEWASFAIETGGLAFAHLQQLCIRNCPRLSGGLPGHLPSLTALSIRKCPQLASSLPIAPLLREIKLDDCGKVSGVEPLINGIELRDMEIKNLSTLPSRFLPPTMTRLHLEGCHEIELPIHRCHESLQYLNLWRSCDSLISFPLEIFPSLKKIQLLEIQNLERLSNSDGSPLLSMYISCSPSFFRSLKISSCSHLESFPERGLPSKLVALSLFDCDKLITSRQDWEGQIPPPSLTSLVIFNVGLKSLDNLGLHHLTCLKNFRIVGCGSLRSMPMKGLSSSLSNLFVHGCPLLAKRCQRKKGKDWLLVSHIRCTVIEGVLVT</sequence>
<dbReference type="EMBL" id="KK198760">
    <property type="protein sequence ID" value="KCW58334.1"/>
    <property type="molecule type" value="Genomic_DNA"/>
</dbReference>
<dbReference type="InParanoid" id="A0A059AX50"/>
<dbReference type="PANTHER" id="PTHR34630">
    <property type="entry name" value="OS11G0677101 PROTEIN"/>
    <property type="match status" value="1"/>
</dbReference>
<dbReference type="PANTHER" id="PTHR34630:SF108">
    <property type="entry name" value="NB-ARC DOMAIN PROTEIN"/>
    <property type="match status" value="1"/>
</dbReference>
<dbReference type="InterPro" id="IPR032675">
    <property type="entry name" value="LRR_dom_sf"/>
</dbReference>
<protein>
    <submittedName>
        <fullName evidence="1">Uncharacterized protein</fullName>
    </submittedName>
</protein>